<gene>
    <name evidence="2" type="ORF">NDU88_002914</name>
</gene>
<proteinExistence type="predicted"/>
<dbReference type="Proteomes" id="UP001066276">
    <property type="component" value="Chromosome 6"/>
</dbReference>
<evidence type="ECO:0000313" key="2">
    <source>
        <dbReference type="EMBL" id="KAJ1136498.1"/>
    </source>
</evidence>
<keyword evidence="3" id="KW-1185">Reference proteome</keyword>
<reference evidence="2" key="1">
    <citation type="journal article" date="2022" name="bioRxiv">
        <title>Sequencing and chromosome-scale assembly of the giantPleurodeles waltlgenome.</title>
        <authorList>
            <person name="Brown T."/>
            <person name="Elewa A."/>
            <person name="Iarovenko S."/>
            <person name="Subramanian E."/>
            <person name="Araus A.J."/>
            <person name="Petzold A."/>
            <person name="Susuki M."/>
            <person name="Suzuki K.-i.T."/>
            <person name="Hayashi T."/>
            <person name="Toyoda A."/>
            <person name="Oliveira C."/>
            <person name="Osipova E."/>
            <person name="Leigh N.D."/>
            <person name="Simon A."/>
            <person name="Yun M.H."/>
        </authorList>
    </citation>
    <scope>NUCLEOTIDE SEQUENCE</scope>
    <source>
        <strain evidence="2">20211129_DDA</strain>
        <tissue evidence="2">Liver</tissue>
    </source>
</reference>
<comment type="caution">
    <text evidence="2">The sequence shown here is derived from an EMBL/GenBank/DDBJ whole genome shotgun (WGS) entry which is preliminary data.</text>
</comment>
<evidence type="ECO:0000256" key="1">
    <source>
        <dbReference type="SAM" id="MobiDB-lite"/>
    </source>
</evidence>
<dbReference type="AlphaFoldDB" id="A0AAV7QE19"/>
<sequence>MRALKREEAQGVRGLSIASLWPEELEMWAMQEQEDGREADDREPVAAPAALSDELCASVYRPPGQFHHHKTKARHTECGKPGNRL</sequence>
<feature type="region of interest" description="Disordered" evidence="1">
    <location>
        <begin position="62"/>
        <end position="85"/>
    </location>
</feature>
<accession>A0AAV7QE19</accession>
<name>A0AAV7QE19_PLEWA</name>
<dbReference type="EMBL" id="JANPWB010000010">
    <property type="protein sequence ID" value="KAJ1136498.1"/>
    <property type="molecule type" value="Genomic_DNA"/>
</dbReference>
<protein>
    <submittedName>
        <fullName evidence="2">Uncharacterized protein</fullName>
    </submittedName>
</protein>
<evidence type="ECO:0000313" key="3">
    <source>
        <dbReference type="Proteomes" id="UP001066276"/>
    </source>
</evidence>
<organism evidence="2 3">
    <name type="scientific">Pleurodeles waltl</name>
    <name type="common">Iberian ribbed newt</name>
    <dbReference type="NCBI Taxonomy" id="8319"/>
    <lineage>
        <taxon>Eukaryota</taxon>
        <taxon>Metazoa</taxon>
        <taxon>Chordata</taxon>
        <taxon>Craniata</taxon>
        <taxon>Vertebrata</taxon>
        <taxon>Euteleostomi</taxon>
        <taxon>Amphibia</taxon>
        <taxon>Batrachia</taxon>
        <taxon>Caudata</taxon>
        <taxon>Salamandroidea</taxon>
        <taxon>Salamandridae</taxon>
        <taxon>Pleurodelinae</taxon>
        <taxon>Pleurodeles</taxon>
    </lineage>
</organism>